<gene>
    <name evidence="2" type="ORF">GWI33_022334</name>
</gene>
<evidence type="ECO:0000313" key="3">
    <source>
        <dbReference type="Proteomes" id="UP000625711"/>
    </source>
</evidence>
<reference evidence="2" key="1">
    <citation type="submission" date="2020-08" db="EMBL/GenBank/DDBJ databases">
        <title>Genome sequencing and assembly of the red palm weevil Rhynchophorus ferrugineus.</title>
        <authorList>
            <person name="Dias G.B."/>
            <person name="Bergman C.M."/>
            <person name="Manee M."/>
        </authorList>
    </citation>
    <scope>NUCLEOTIDE SEQUENCE</scope>
    <source>
        <strain evidence="2">AA-2017</strain>
        <tissue evidence="2">Whole larva</tissue>
    </source>
</reference>
<organism evidence="2 3">
    <name type="scientific">Rhynchophorus ferrugineus</name>
    <name type="common">Red palm weevil</name>
    <name type="synonym">Curculio ferrugineus</name>
    <dbReference type="NCBI Taxonomy" id="354439"/>
    <lineage>
        <taxon>Eukaryota</taxon>
        <taxon>Metazoa</taxon>
        <taxon>Ecdysozoa</taxon>
        <taxon>Arthropoda</taxon>
        <taxon>Hexapoda</taxon>
        <taxon>Insecta</taxon>
        <taxon>Pterygota</taxon>
        <taxon>Neoptera</taxon>
        <taxon>Endopterygota</taxon>
        <taxon>Coleoptera</taxon>
        <taxon>Polyphaga</taxon>
        <taxon>Cucujiformia</taxon>
        <taxon>Curculionidae</taxon>
        <taxon>Dryophthorinae</taxon>
        <taxon>Rhynchophorus</taxon>
    </lineage>
</organism>
<accession>A0A834HN49</accession>
<evidence type="ECO:0000313" key="2">
    <source>
        <dbReference type="EMBL" id="KAF7264804.1"/>
    </source>
</evidence>
<protein>
    <submittedName>
        <fullName evidence="2">Uncharacterized protein</fullName>
    </submittedName>
</protein>
<comment type="caution">
    <text evidence="2">The sequence shown here is derived from an EMBL/GenBank/DDBJ whole genome shotgun (WGS) entry which is preliminary data.</text>
</comment>
<proteinExistence type="predicted"/>
<name>A0A834HN49_RHYFE</name>
<dbReference type="AlphaFoldDB" id="A0A834HN49"/>
<sequence>MEPYEDLRFQLLNLEHERFKLLQELQYILEDSRKEIAEEYNNLQKKIAAMEGGSVSLHQLSNVSSKQDINEDELQNILVSFRNVAVVEVTKTFKPK</sequence>
<feature type="coiled-coil region" evidence="1">
    <location>
        <begin position="22"/>
        <end position="53"/>
    </location>
</feature>
<keyword evidence="3" id="KW-1185">Reference proteome</keyword>
<keyword evidence="1" id="KW-0175">Coiled coil</keyword>
<evidence type="ECO:0000256" key="1">
    <source>
        <dbReference type="SAM" id="Coils"/>
    </source>
</evidence>
<dbReference type="Proteomes" id="UP000625711">
    <property type="component" value="Unassembled WGS sequence"/>
</dbReference>
<dbReference type="EMBL" id="JAACXV010015907">
    <property type="protein sequence ID" value="KAF7264804.1"/>
    <property type="molecule type" value="Genomic_DNA"/>
</dbReference>